<evidence type="ECO:0000313" key="4">
    <source>
        <dbReference type="EMBL" id="KZL81941.1"/>
    </source>
</evidence>
<sequence length="322" mass="36044">LLTTQLPARPSVVPYINQAPSHGRAHSQLTMSNPTPAQEEFNALLAANSRDESRVHPEDRDYDRRQQGSLDLDEDEIYRNSQIDAAMRMPTLGHAGSDLKLPPASFDAGRTTGVKGVIADARNYENARKTSFMSRARTTVRRSIFGLDGLNSQSHASHKSESETDEGNGSDSDDSFMQQWRESRRRELESESSKVIRNRRTSPSVRIYGRMDVVDALGYLDAIEKVARDTVVVVFVYDPECDVSATIEHAMMPLVSQHSTVHFVKVHYLDIEFDNAAVPAILAYRNQGDMIANLTGIIEMIPDDEIFGTDTLARLFHKHDIL</sequence>
<comment type="similarity">
    <text evidence="1">Belongs to the phosducin family.</text>
</comment>
<keyword evidence="5" id="KW-1185">Reference proteome</keyword>
<comment type="caution">
    <text evidence="4">The sequence shown here is derived from an EMBL/GenBank/DDBJ whole genome shotgun (WGS) entry which is preliminary data.</text>
</comment>
<proteinExistence type="inferred from homology"/>
<accession>A0A167BZI9</accession>
<feature type="compositionally biased region" description="Basic and acidic residues" evidence="2">
    <location>
        <begin position="181"/>
        <end position="194"/>
    </location>
</feature>
<protein>
    <submittedName>
        <fullName evidence="4">Phosducin</fullName>
    </submittedName>
</protein>
<dbReference type="PANTHER" id="PTHR46052">
    <property type="entry name" value="PHOSDUCIN-LIKE PROTEIN"/>
    <property type="match status" value="1"/>
</dbReference>
<feature type="region of interest" description="Disordered" evidence="2">
    <location>
        <begin position="48"/>
        <end position="71"/>
    </location>
</feature>
<feature type="compositionally biased region" description="Basic and acidic residues" evidence="2">
    <location>
        <begin position="49"/>
        <end position="66"/>
    </location>
</feature>
<dbReference type="InterPro" id="IPR024253">
    <property type="entry name" value="Phosducin_thioredoxin-like_dom"/>
</dbReference>
<dbReference type="PANTHER" id="PTHR46052:SF1">
    <property type="entry name" value="PHOSDUCIN-LIKE PROTEIN"/>
    <property type="match status" value="1"/>
</dbReference>
<dbReference type="AlphaFoldDB" id="A0A167BZI9"/>
<evidence type="ECO:0000256" key="2">
    <source>
        <dbReference type="SAM" id="MobiDB-lite"/>
    </source>
</evidence>
<dbReference type="SUPFAM" id="SSF52833">
    <property type="entry name" value="Thioredoxin-like"/>
    <property type="match status" value="1"/>
</dbReference>
<organism evidence="4 5">
    <name type="scientific">Colletotrichum incanum</name>
    <name type="common">Soybean anthracnose fungus</name>
    <dbReference type="NCBI Taxonomy" id="1573173"/>
    <lineage>
        <taxon>Eukaryota</taxon>
        <taxon>Fungi</taxon>
        <taxon>Dikarya</taxon>
        <taxon>Ascomycota</taxon>
        <taxon>Pezizomycotina</taxon>
        <taxon>Sordariomycetes</taxon>
        <taxon>Hypocreomycetidae</taxon>
        <taxon>Glomerellales</taxon>
        <taxon>Glomerellaceae</taxon>
        <taxon>Colletotrichum</taxon>
        <taxon>Colletotrichum spaethianum species complex</taxon>
    </lineage>
</organism>
<dbReference type="InterPro" id="IPR001200">
    <property type="entry name" value="Phosducin"/>
</dbReference>
<feature type="region of interest" description="Disordered" evidence="2">
    <location>
        <begin position="150"/>
        <end position="195"/>
    </location>
</feature>
<feature type="domain" description="Phosducin" evidence="3">
    <location>
        <begin position="163"/>
        <end position="311"/>
    </location>
</feature>
<gene>
    <name evidence="4" type="ORF">CI238_05947</name>
</gene>
<feature type="compositionally biased region" description="Acidic residues" evidence="2">
    <location>
        <begin position="163"/>
        <end position="174"/>
    </location>
</feature>
<dbReference type="Proteomes" id="UP000076584">
    <property type="component" value="Unassembled WGS sequence"/>
</dbReference>
<evidence type="ECO:0000256" key="1">
    <source>
        <dbReference type="ARBA" id="ARBA00009686"/>
    </source>
</evidence>
<dbReference type="CDD" id="cd02987">
    <property type="entry name" value="Phd_like_Phd"/>
    <property type="match status" value="1"/>
</dbReference>
<feature type="non-terminal residue" evidence="4">
    <location>
        <position position="1"/>
    </location>
</feature>
<dbReference type="Gene3D" id="3.40.30.10">
    <property type="entry name" value="Glutaredoxin"/>
    <property type="match status" value="1"/>
</dbReference>
<dbReference type="STRING" id="1573173.A0A167BZI9"/>
<evidence type="ECO:0000313" key="5">
    <source>
        <dbReference type="Proteomes" id="UP000076584"/>
    </source>
</evidence>
<dbReference type="InterPro" id="IPR036249">
    <property type="entry name" value="Thioredoxin-like_sf"/>
</dbReference>
<dbReference type="EMBL" id="LFIW01001529">
    <property type="protein sequence ID" value="KZL81941.1"/>
    <property type="molecule type" value="Genomic_DNA"/>
</dbReference>
<dbReference type="GO" id="GO:0008277">
    <property type="term" value="P:regulation of G protein-coupled receptor signaling pathway"/>
    <property type="evidence" value="ECO:0007669"/>
    <property type="project" value="InterPro"/>
</dbReference>
<evidence type="ECO:0000259" key="3">
    <source>
        <dbReference type="Pfam" id="PF02114"/>
    </source>
</evidence>
<name>A0A167BZI9_COLIC</name>
<dbReference type="InterPro" id="IPR051499">
    <property type="entry name" value="Phosducin-like_reg"/>
</dbReference>
<reference evidence="4 5" key="1">
    <citation type="submission" date="2015-06" db="EMBL/GenBank/DDBJ databases">
        <title>Survival trade-offs in plant roots during colonization by closely related pathogenic and mutualistic fungi.</title>
        <authorList>
            <person name="Hacquard S."/>
            <person name="Kracher B."/>
            <person name="Hiruma K."/>
            <person name="Weinman A."/>
            <person name="Muench P."/>
            <person name="Garrido Oter R."/>
            <person name="Ver Loren van Themaat E."/>
            <person name="Dallerey J.-F."/>
            <person name="Damm U."/>
            <person name="Henrissat B."/>
            <person name="Lespinet O."/>
            <person name="Thon M."/>
            <person name="Kemen E."/>
            <person name="McHardy A.C."/>
            <person name="Schulze-Lefert P."/>
            <person name="O'Connell R.J."/>
        </authorList>
    </citation>
    <scope>NUCLEOTIDE SEQUENCE [LARGE SCALE GENOMIC DNA]</scope>
    <source>
        <strain evidence="4 5">MAFF 238704</strain>
    </source>
</reference>
<dbReference type="Pfam" id="PF02114">
    <property type="entry name" value="Phosducin"/>
    <property type="match status" value="1"/>
</dbReference>